<name>A0AB72VBM9_CORGB</name>
<evidence type="ECO:0000313" key="1">
    <source>
        <dbReference type="EMBL" id="BAF54912.1"/>
    </source>
</evidence>
<organism evidence="1">
    <name type="scientific">Corynebacterium glutamicum (strain R)</name>
    <dbReference type="NCBI Taxonomy" id="340322"/>
    <lineage>
        <taxon>Bacteria</taxon>
        <taxon>Bacillati</taxon>
        <taxon>Actinomycetota</taxon>
        <taxon>Actinomycetes</taxon>
        <taxon>Mycobacteriales</taxon>
        <taxon>Corynebacteriaceae</taxon>
        <taxon>Corynebacterium</taxon>
    </lineage>
</organism>
<accession>A0AB72VBM9</accession>
<dbReference type="Proteomes" id="UP000006698">
    <property type="component" value="Chromosome"/>
</dbReference>
<proteinExistence type="predicted"/>
<sequence length="85" mass="9181">MNVISSPDVGGQEMKKTITPKLLLDLLAIGSVDLELWGQSEIAKLVGAGMRSEGYALAKVWSPEIRREVIDLVAITDIKGMKVSV</sequence>
<protein>
    <submittedName>
        <fullName evidence="1">Uncharacterized protein</fullName>
    </submittedName>
</protein>
<dbReference type="AlphaFoldDB" id="A0AB72VBM9"/>
<reference evidence="1" key="1">
    <citation type="journal article" date="2007" name="Microbiology">
        <title>Comparative analysis of the Corynebacterium glutamicum group and complete genome sequence of strain R.</title>
        <authorList>
            <person name="Yukawa H."/>
            <person name="Omumasaba C.A."/>
            <person name="Nonaka H."/>
            <person name="Kos P."/>
            <person name="Okai N."/>
            <person name="Suzuki N."/>
            <person name="Suda M."/>
            <person name="Tsuge Y."/>
            <person name="Watanabe J."/>
            <person name="Ikeda Y."/>
            <person name="Vertes A.A."/>
            <person name="Inui M."/>
        </authorList>
    </citation>
    <scope>NUCLEOTIDE SEQUENCE</scope>
    <source>
        <strain evidence="1">R</strain>
    </source>
</reference>
<dbReference type="EMBL" id="AP009044">
    <property type="protein sequence ID" value="BAF54912.1"/>
    <property type="molecule type" value="Genomic_DNA"/>
</dbReference>
<dbReference type="KEGG" id="cgt:cgR_1917"/>
<gene>
    <name evidence="1" type="ordered locus">cgR_1917</name>
</gene>